<reference evidence="2 6" key="1">
    <citation type="submission" date="2018-08" db="EMBL/GenBank/DDBJ databases">
        <title>Draft genome of Streptococcus sp .nov. Z2.</title>
        <authorList>
            <person name="Tian Z."/>
        </authorList>
    </citation>
    <scope>NUCLEOTIDE SEQUENCE [LARGE SCALE GENOMIC DNA]</scope>
    <source>
        <strain evidence="2 6">Z2</strain>
    </source>
</reference>
<dbReference type="InterPro" id="IPR006448">
    <property type="entry name" value="Phage_term_ssu_P27"/>
</dbReference>
<dbReference type="EMBL" id="QVQZ01000010">
    <property type="protein sequence ID" value="RFU53207.1"/>
    <property type="molecule type" value="Genomic_DNA"/>
</dbReference>
<reference evidence="4" key="3">
    <citation type="submission" date="2018-08" db="EMBL/GenBank/DDBJ databases">
        <title>Streptococcus chenjunshii sp. nov., isolated from stools sample of the Tibetan antelope in the Qinghai-Tibet plateau, China.</title>
        <authorList>
            <person name="Tian Z."/>
        </authorList>
    </citation>
    <scope>NUCLEOTIDE SEQUENCE [LARGE SCALE GENOMIC DNA]</scope>
    <source>
        <strain evidence="4">Z15</strain>
    </source>
</reference>
<dbReference type="EMBL" id="QVQY01000010">
    <property type="protein sequence ID" value="RFU51109.1"/>
    <property type="molecule type" value="Genomic_DNA"/>
</dbReference>
<accession>A0A372KLQ2</accession>
<sequence>MKFTQRKLKKELLSKIDQSSQVQLEKVERYLNLVELFYELDEYIQSEGPLVLTVNGSQRFLKTNPALQEKGKINTQILALERSFDFKVETKIDDSGSDLI</sequence>
<evidence type="ECO:0000313" key="5">
    <source>
        <dbReference type="Proteomes" id="UP000262901"/>
    </source>
</evidence>
<keyword evidence="6" id="KW-1185">Reference proteome</keyword>
<dbReference type="Proteomes" id="UP000264056">
    <property type="component" value="Unassembled WGS sequence"/>
</dbReference>
<evidence type="ECO:0000313" key="4">
    <source>
        <dbReference type="Proteomes" id="UP000246115"/>
    </source>
</evidence>
<dbReference type="Pfam" id="PF05119">
    <property type="entry name" value="Terminase_4"/>
    <property type="match status" value="1"/>
</dbReference>
<reference evidence="3 5" key="2">
    <citation type="submission" date="2018-08" db="EMBL/GenBank/DDBJ databases">
        <title>Draft genome of Streptococcus sp. nov. Z1.</title>
        <authorList>
            <person name="Tian Z."/>
        </authorList>
    </citation>
    <scope>NUCLEOTIDE SEQUENCE [LARGE SCALE GENOMIC DNA]</scope>
    <source>
        <strain evidence="3">Z1</strain>
        <strain evidence="5">Z1(2018)</strain>
    </source>
</reference>
<accession>A0A346NEI9</accession>
<organism evidence="3 5">
    <name type="scientific">Streptococcus chenjunshii</name>
    <dbReference type="NCBI Taxonomy" id="2173853"/>
    <lineage>
        <taxon>Bacteria</taxon>
        <taxon>Bacillati</taxon>
        <taxon>Bacillota</taxon>
        <taxon>Bacilli</taxon>
        <taxon>Lactobacillales</taxon>
        <taxon>Streptococcaceae</taxon>
        <taxon>Streptococcus</taxon>
    </lineage>
</organism>
<proteinExistence type="predicted"/>
<evidence type="ECO:0008006" key="7">
    <source>
        <dbReference type="Google" id="ProtNLM"/>
    </source>
</evidence>
<gene>
    <name evidence="1" type="ORF">DDV21_010270</name>
    <name evidence="2" type="ORF">DDV22_05230</name>
    <name evidence="3" type="ORF">DDV23_05740</name>
</gene>
<reference evidence="1" key="4">
    <citation type="journal article" date="2019" name="Int. J. Syst. Evol. Microbiol.">
        <title>Streptococcus chenjunshii sp. nov. isolated from feces of Tibetan antelopes.</title>
        <authorList>
            <person name="Tian Z."/>
            <person name="Lu S."/>
            <person name="Jin D."/>
            <person name="Yang J."/>
            <person name="Pu J."/>
            <person name="Lai X.H."/>
            <person name="Bai X.N."/>
            <person name="Wu X.M."/>
            <person name="Li J."/>
            <person name="Wang S."/>
            <person name="Xu J."/>
        </authorList>
    </citation>
    <scope>NUCLEOTIDE SEQUENCE</scope>
    <source>
        <strain evidence="1">Z15</strain>
    </source>
</reference>
<evidence type="ECO:0000313" key="2">
    <source>
        <dbReference type="EMBL" id="RFU51109.1"/>
    </source>
</evidence>
<evidence type="ECO:0000313" key="1">
    <source>
        <dbReference type="EMBL" id="AXQ79434.1"/>
    </source>
</evidence>
<dbReference type="OrthoDB" id="2877109at2"/>
<name>A0A372KLQ2_9STRE</name>
<dbReference type="KEGG" id="schj:DDV21_010270"/>
<dbReference type="Proteomes" id="UP000262901">
    <property type="component" value="Unassembled WGS sequence"/>
</dbReference>
<dbReference type="AlphaFoldDB" id="A0A372KLQ2"/>
<evidence type="ECO:0000313" key="3">
    <source>
        <dbReference type="EMBL" id="RFU53207.1"/>
    </source>
</evidence>
<dbReference type="Proteomes" id="UP000246115">
    <property type="component" value="Chromosome"/>
</dbReference>
<protein>
    <recommendedName>
        <fullName evidence="7">Terminase</fullName>
    </recommendedName>
</protein>
<evidence type="ECO:0000313" key="6">
    <source>
        <dbReference type="Proteomes" id="UP000264056"/>
    </source>
</evidence>
<dbReference type="EMBL" id="CP031733">
    <property type="protein sequence ID" value="AXQ79434.1"/>
    <property type="molecule type" value="Genomic_DNA"/>
</dbReference>
<dbReference type="RefSeq" id="WP_116878157.1">
    <property type="nucleotide sequence ID" value="NZ_CP031733.1"/>
</dbReference>